<gene>
    <name evidence="1" type="ORF">METZ01_LOCUS75704</name>
</gene>
<evidence type="ECO:0000313" key="1">
    <source>
        <dbReference type="EMBL" id="SVA22850.1"/>
    </source>
</evidence>
<reference evidence="1" key="1">
    <citation type="submission" date="2018-05" db="EMBL/GenBank/DDBJ databases">
        <authorList>
            <person name="Lanie J.A."/>
            <person name="Ng W.-L."/>
            <person name="Kazmierczak K.M."/>
            <person name="Andrzejewski T.M."/>
            <person name="Davidsen T.M."/>
            <person name="Wayne K.J."/>
            <person name="Tettelin H."/>
            <person name="Glass J.I."/>
            <person name="Rusch D."/>
            <person name="Podicherti R."/>
            <person name="Tsui H.-C.T."/>
            <person name="Winkler M.E."/>
        </authorList>
    </citation>
    <scope>NUCLEOTIDE SEQUENCE</scope>
</reference>
<dbReference type="EMBL" id="UINC01005677">
    <property type="protein sequence ID" value="SVA22850.1"/>
    <property type="molecule type" value="Genomic_DNA"/>
</dbReference>
<feature type="non-terminal residue" evidence="1">
    <location>
        <position position="25"/>
    </location>
</feature>
<organism evidence="1">
    <name type="scientific">marine metagenome</name>
    <dbReference type="NCBI Taxonomy" id="408172"/>
    <lineage>
        <taxon>unclassified sequences</taxon>
        <taxon>metagenomes</taxon>
        <taxon>ecological metagenomes</taxon>
    </lineage>
</organism>
<protein>
    <submittedName>
        <fullName evidence="1">Uncharacterized protein</fullName>
    </submittedName>
</protein>
<sequence>KSASNLLHNLLENILCTKLPVFYVS</sequence>
<proteinExistence type="predicted"/>
<accession>A0A381U3M9</accession>
<feature type="non-terminal residue" evidence="1">
    <location>
        <position position="1"/>
    </location>
</feature>
<name>A0A381U3M9_9ZZZZ</name>
<dbReference type="AlphaFoldDB" id="A0A381U3M9"/>